<name>A0A814BJ98_9BILA</name>
<accession>A0A814BJ98</accession>
<proteinExistence type="predicted"/>
<evidence type="ECO:0000256" key="1">
    <source>
        <dbReference type="ARBA" id="ARBA00023117"/>
    </source>
</evidence>
<dbReference type="SUPFAM" id="SSF47370">
    <property type="entry name" value="Bromodomain"/>
    <property type="match status" value="1"/>
</dbReference>
<keyword evidence="4" id="KW-1185">Reference proteome</keyword>
<dbReference type="EMBL" id="CAJNOL010000203">
    <property type="protein sequence ID" value="CAF0930083.1"/>
    <property type="molecule type" value="Genomic_DNA"/>
</dbReference>
<dbReference type="Proteomes" id="UP000663870">
    <property type="component" value="Unassembled WGS sequence"/>
</dbReference>
<keyword evidence="1" id="KW-0103">Bromodomain</keyword>
<comment type="caution">
    <text evidence="3">The sequence shown here is derived from an EMBL/GenBank/DDBJ whole genome shotgun (WGS) entry which is preliminary data.</text>
</comment>
<evidence type="ECO:0000313" key="3">
    <source>
        <dbReference type="EMBL" id="CAF0930083.1"/>
    </source>
</evidence>
<dbReference type="InterPro" id="IPR036427">
    <property type="entry name" value="Bromodomain-like_sf"/>
</dbReference>
<organism evidence="3 4">
    <name type="scientific">Rotaria sordida</name>
    <dbReference type="NCBI Taxonomy" id="392033"/>
    <lineage>
        <taxon>Eukaryota</taxon>
        <taxon>Metazoa</taxon>
        <taxon>Spiralia</taxon>
        <taxon>Gnathifera</taxon>
        <taxon>Rotifera</taxon>
        <taxon>Eurotatoria</taxon>
        <taxon>Bdelloidea</taxon>
        <taxon>Philodinida</taxon>
        <taxon>Philodinidae</taxon>
        <taxon>Rotaria</taxon>
    </lineage>
</organism>
<evidence type="ECO:0000256" key="2">
    <source>
        <dbReference type="SAM" id="MobiDB-lite"/>
    </source>
</evidence>
<reference evidence="3" key="1">
    <citation type="submission" date="2021-02" db="EMBL/GenBank/DDBJ databases">
        <authorList>
            <person name="Nowell W R."/>
        </authorList>
    </citation>
    <scope>NUCLEOTIDE SEQUENCE</scope>
</reference>
<dbReference type="AlphaFoldDB" id="A0A814BJ98"/>
<feature type="region of interest" description="Disordered" evidence="2">
    <location>
        <begin position="60"/>
        <end position="105"/>
    </location>
</feature>
<sequence>MVANCEQYNGKRSILGRLANRLLHYFKECWSECQPVTPQLDDDIDALNHRENPLKKSTIITRDKNNNTRTRKNYRQLAGLSDDDDDDNEPEYTPMPSSKRARHSTSSVPIYITVDPNSPAYVVYHDHSYFVRLESINSSVDDVQRRKTSIPINNIQEKPSLPSVQVLNQLLLERPQIAKISQSDSSTSTNPIDITAILRALLVKQGHQLTSTIPKETIETKINDNTSSSPSSTTTS</sequence>
<feature type="compositionally biased region" description="Acidic residues" evidence="2">
    <location>
        <begin position="81"/>
        <end position="90"/>
    </location>
</feature>
<protein>
    <submittedName>
        <fullName evidence="3">Uncharacterized protein</fullName>
    </submittedName>
</protein>
<gene>
    <name evidence="3" type="ORF">JXQ802_LOCUS10593</name>
</gene>
<evidence type="ECO:0000313" key="4">
    <source>
        <dbReference type="Proteomes" id="UP000663870"/>
    </source>
</evidence>